<organism evidence="2 3">
    <name type="scientific">Haloflavibacter putidus</name>
    <dbReference type="NCBI Taxonomy" id="2576776"/>
    <lineage>
        <taxon>Bacteria</taxon>
        <taxon>Pseudomonadati</taxon>
        <taxon>Bacteroidota</taxon>
        <taxon>Flavobacteriia</taxon>
        <taxon>Flavobacteriales</taxon>
        <taxon>Flavobacteriaceae</taxon>
        <taxon>Haloflavibacter</taxon>
    </lineage>
</organism>
<feature type="chain" id="PRO_5021275790" evidence="1">
    <location>
        <begin position="24"/>
        <end position="313"/>
    </location>
</feature>
<protein>
    <submittedName>
        <fullName evidence="2">Gliding motility protein GldN</fullName>
    </submittedName>
</protein>
<dbReference type="Proteomes" id="UP000317169">
    <property type="component" value="Unassembled WGS sequence"/>
</dbReference>
<dbReference type="InterPro" id="IPR019847">
    <property type="entry name" value="Gliding_motility_assoc_GldN"/>
</dbReference>
<reference evidence="2 3" key="1">
    <citation type="submission" date="2019-06" db="EMBL/GenBank/DDBJ databases">
        <title>Flavibacter putida gen. nov., sp. nov., a novel marine bacterium of the family Flavobacteriaceae isolated from coastal seawater.</title>
        <authorList>
            <person name="Feng X."/>
        </authorList>
    </citation>
    <scope>NUCLEOTIDE SEQUENCE [LARGE SCALE GENOMIC DNA]</scope>
    <source>
        <strain evidence="2 3">PLHSN227</strain>
    </source>
</reference>
<evidence type="ECO:0000313" key="2">
    <source>
        <dbReference type="EMBL" id="TQD39864.1"/>
    </source>
</evidence>
<feature type="signal peptide" evidence="1">
    <location>
        <begin position="1"/>
        <end position="23"/>
    </location>
</feature>
<keyword evidence="1" id="KW-0732">Signal</keyword>
<evidence type="ECO:0000313" key="3">
    <source>
        <dbReference type="Proteomes" id="UP000317169"/>
    </source>
</evidence>
<accession>A0A507ZUD4</accession>
<comment type="caution">
    <text evidence="2">The sequence shown here is derived from an EMBL/GenBank/DDBJ whole genome shotgun (WGS) entry which is preliminary data.</text>
</comment>
<proteinExistence type="predicted"/>
<evidence type="ECO:0000256" key="1">
    <source>
        <dbReference type="SAM" id="SignalP"/>
    </source>
</evidence>
<dbReference type="Pfam" id="PF19841">
    <property type="entry name" value="GldN"/>
    <property type="match status" value="1"/>
</dbReference>
<dbReference type="EMBL" id="VIAR01000003">
    <property type="protein sequence ID" value="TQD39864.1"/>
    <property type="molecule type" value="Genomic_DNA"/>
</dbReference>
<gene>
    <name evidence="2" type="primary">gldN</name>
    <name evidence="2" type="ORF">FKR84_04040</name>
</gene>
<sequence length="313" mass="36133">MNKQIYSLLVTGLLFVGAANAQADILNAKSVDSLNSEETETINEHDKPLDYGYVDDRDVLWAKTVWEFIDLNQRVNFPLYYPLDETPTRRSLFTVITDAIQKDSLNIYNDSYFMQKFSRDQLQDNLKARQITNVGIEAMNQGKPEDSLSVGLGEVVESELNPEDVVGYNVRGYWYFDKRQGELRYRLLGLAPMVTSAQGKAQISMAQINGDNLSDEQKKAMLAPVELFWVFYPELRPALHKAKVFNRNNTARPLSFDHLLNARRFDAVIYREDNVQGDRQIEDYVADNALMQLLESQRIKESIRNFESDMWNY</sequence>
<dbReference type="NCBIfam" id="TIGR03523">
    <property type="entry name" value="GldN"/>
    <property type="match status" value="1"/>
</dbReference>
<name>A0A507ZUD4_9FLAO</name>
<dbReference type="OrthoDB" id="1141916at2"/>
<dbReference type="AlphaFoldDB" id="A0A507ZUD4"/>
<keyword evidence="3" id="KW-1185">Reference proteome</keyword>